<evidence type="ECO:0000256" key="2">
    <source>
        <dbReference type="ARBA" id="ARBA00022692"/>
    </source>
</evidence>
<feature type="transmembrane region" description="Helical" evidence="6">
    <location>
        <begin position="363"/>
        <end position="383"/>
    </location>
</feature>
<evidence type="ECO:0000256" key="1">
    <source>
        <dbReference type="ARBA" id="ARBA00004141"/>
    </source>
</evidence>
<feature type="domain" description="J" evidence="7">
    <location>
        <begin position="2"/>
        <end position="53"/>
    </location>
</feature>
<name>A0A095TP26_9GAMM</name>
<dbReference type="SUPFAM" id="SSF46565">
    <property type="entry name" value="Chaperone J-domain"/>
    <property type="match status" value="1"/>
</dbReference>
<dbReference type="SMART" id="SM00271">
    <property type="entry name" value="DnaJ"/>
    <property type="match status" value="1"/>
</dbReference>
<dbReference type="EMBL" id="ARXV01000011">
    <property type="protein sequence ID" value="KGD64128.1"/>
    <property type="molecule type" value="Genomic_DNA"/>
</dbReference>
<organism evidence="8 9">
    <name type="scientific">Alcanivorax nanhaiticus</name>
    <dbReference type="NCBI Taxonomy" id="1177154"/>
    <lineage>
        <taxon>Bacteria</taxon>
        <taxon>Pseudomonadati</taxon>
        <taxon>Pseudomonadota</taxon>
        <taxon>Gammaproteobacteria</taxon>
        <taxon>Oceanospirillales</taxon>
        <taxon>Alcanivoracaceae</taxon>
        <taxon>Alcanivorax</taxon>
    </lineage>
</organism>
<keyword evidence="2 6" id="KW-0812">Transmembrane</keyword>
<evidence type="ECO:0000259" key="7">
    <source>
        <dbReference type="PROSITE" id="PS50076"/>
    </source>
</evidence>
<keyword evidence="5" id="KW-0143">Chaperone</keyword>
<evidence type="ECO:0000256" key="4">
    <source>
        <dbReference type="ARBA" id="ARBA00023136"/>
    </source>
</evidence>
<evidence type="ECO:0000313" key="9">
    <source>
        <dbReference type="Proteomes" id="UP000029444"/>
    </source>
</evidence>
<dbReference type="PATRIC" id="fig|1177154.3.peg.2702"/>
<dbReference type="Gene3D" id="1.10.287.110">
    <property type="entry name" value="DnaJ domain"/>
    <property type="match status" value="1"/>
</dbReference>
<dbReference type="Pfam" id="PF06271">
    <property type="entry name" value="RDD"/>
    <property type="match status" value="1"/>
</dbReference>
<dbReference type="InterPro" id="IPR036869">
    <property type="entry name" value="J_dom_sf"/>
</dbReference>
<dbReference type="PROSITE" id="PS50076">
    <property type="entry name" value="DNAJ_2"/>
    <property type="match status" value="1"/>
</dbReference>
<evidence type="ECO:0000313" key="8">
    <source>
        <dbReference type="EMBL" id="KGD64128.1"/>
    </source>
</evidence>
<dbReference type="GO" id="GO:0016020">
    <property type="term" value="C:membrane"/>
    <property type="evidence" value="ECO:0007669"/>
    <property type="project" value="UniProtKB-SubCell"/>
</dbReference>
<dbReference type="InterPro" id="IPR010432">
    <property type="entry name" value="RDD"/>
</dbReference>
<keyword evidence="3 6" id="KW-1133">Transmembrane helix</keyword>
<reference evidence="8 9" key="1">
    <citation type="submission" date="2012-09" db="EMBL/GenBank/DDBJ databases">
        <title>Genome Sequence of alkane-degrading Bacterium Alcanivorax sp. 19-m-6.</title>
        <authorList>
            <person name="Lai Q."/>
            <person name="Shao Z."/>
        </authorList>
    </citation>
    <scope>NUCLEOTIDE SEQUENCE [LARGE SCALE GENOMIC DNA]</scope>
    <source>
        <strain evidence="8 9">19-m-6</strain>
    </source>
</reference>
<evidence type="ECO:0000256" key="5">
    <source>
        <dbReference type="ARBA" id="ARBA00023186"/>
    </source>
</evidence>
<keyword evidence="9" id="KW-1185">Reference proteome</keyword>
<dbReference type="CDD" id="cd06257">
    <property type="entry name" value="DnaJ"/>
    <property type="match status" value="1"/>
</dbReference>
<dbReference type="InterPro" id="IPR001623">
    <property type="entry name" value="DnaJ_domain"/>
</dbReference>
<feature type="transmembrane region" description="Helical" evidence="6">
    <location>
        <begin position="293"/>
        <end position="310"/>
    </location>
</feature>
<accession>A0A095TP26</accession>
<evidence type="ECO:0000256" key="3">
    <source>
        <dbReference type="ARBA" id="ARBA00022989"/>
    </source>
</evidence>
<feature type="transmembrane region" description="Helical" evidence="6">
    <location>
        <begin position="259"/>
        <end position="278"/>
    </location>
</feature>
<dbReference type="STRING" id="1177154.Y5S_02668"/>
<dbReference type="AlphaFoldDB" id="A0A095TP26"/>
<sequence>MSPWAILQIDASADSSTIKRAYARLLKLNRPDDDPEGFQRLHQAYKTALSQASRHSALSTADVSAAVPDNTDSTAKPSPEHLVSWHYAFTEESPSLQAPSSQQHEDTQRQAALQDLIEQCRTLIHEQNGLFNVQAWHFLSREPLLLDPDLHEQLSHQIFTLLVESQDDSLLGDSGLIDVEADVVRYLNSLLFWDTQKWQLCHGKPEQACETIFSIIESGPATSPSRAVRGGKSIIPEKIKKKAKKLHYYYFSTPRMRGFAALLDLFSILLLVDAIYRIPLLSNYFSQPFWTDAKIYIVLFGYIVLASLFEKSRLQATPWKLVLGLKVMDHRFDPLSWKKAGLRAVCMSSIPLVFIFSELMMGYAPLIVFGLLFANGFLDGNFIQDRLTKTHVVNWRLSNERQEQR</sequence>
<comment type="subcellular location">
    <subcellularLocation>
        <location evidence="1">Membrane</location>
        <topology evidence="1">Multi-pass membrane protein</topology>
    </subcellularLocation>
</comment>
<proteinExistence type="predicted"/>
<gene>
    <name evidence="8" type="ORF">Y5S_02668</name>
</gene>
<comment type="caution">
    <text evidence="8">The sequence shown here is derived from an EMBL/GenBank/DDBJ whole genome shotgun (WGS) entry which is preliminary data.</text>
</comment>
<dbReference type="Proteomes" id="UP000029444">
    <property type="component" value="Unassembled WGS sequence"/>
</dbReference>
<protein>
    <submittedName>
        <fullName evidence="8">RDD family domain-containing protein</fullName>
    </submittedName>
</protein>
<evidence type="ECO:0000256" key="6">
    <source>
        <dbReference type="SAM" id="Phobius"/>
    </source>
</evidence>
<dbReference type="eggNOG" id="COG2214">
    <property type="taxonomic scope" value="Bacteria"/>
</dbReference>
<dbReference type="eggNOG" id="COG1714">
    <property type="taxonomic scope" value="Bacteria"/>
</dbReference>
<keyword evidence="4 6" id="KW-0472">Membrane</keyword>